<feature type="transmembrane region" description="Helical" evidence="7">
    <location>
        <begin position="124"/>
        <end position="145"/>
    </location>
</feature>
<keyword evidence="5 7" id="KW-1133">Transmembrane helix</keyword>
<sequence>MILKVKNANPAVHNGGFASRKKAKGRMAYLMLSPQIIGFFVFSLYPILWAAQKAFYYYNTIPNDTRFAGLENFKRVITSDPTYWNTWLTTLKFALYKMPVEIILALVIAIFLNRNIKFKGFYRAVYFLPHIVSVAIVGLIFSNLFDYFGFVNAILLKFGIIKQEISWFSETFTSLSVLVTAGIWSTFGINVLYFIAALSNVPEELYEAAELDGAGAMRKFTSVTLPMIAPVFQTILLLSLNGTLQTNEIVLALSNGAPAGSTYTVMSYQVSQFVPGFSTGIVNIGYGCAMSLVTSVIMTAAAVVYSKLSNKMQNMY</sequence>
<feature type="domain" description="ABC transmembrane type-1" evidence="8">
    <location>
        <begin position="87"/>
        <end position="305"/>
    </location>
</feature>
<dbReference type="Proteomes" id="UP000647416">
    <property type="component" value="Unassembled WGS sequence"/>
</dbReference>
<keyword evidence="6 7" id="KW-0472">Membrane</keyword>
<evidence type="ECO:0000313" key="9">
    <source>
        <dbReference type="EMBL" id="MBC8596130.1"/>
    </source>
</evidence>
<keyword evidence="3" id="KW-1003">Cell membrane</keyword>
<feature type="transmembrane region" description="Helical" evidence="7">
    <location>
        <begin position="93"/>
        <end position="112"/>
    </location>
</feature>
<evidence type="ECO:0000256" key="4">
    <source>
        <dbReference type="ARBA" id="ARBA00022692"/>
    </source>
</evidence>
<protein>
    <submittedName>
        <fullName evidence="9">Sugar ABC transporter permease</fullName>
    </submittedName>
</protein>
<dbReference type="InterPro" id="IPR051393">
    <property type="entry name" value="ABC_transporter_permease"/>
</dbReference>
<feature type="transmembrane region" description="Helical" evidence="7">
    <location>
        <begin position="27"/>
        <end position="48"/>
    </location>
</feature>
<dbReference type="InterPro" id="IPR000515">
    <property type="entry name" value="MetI-like"/>
</dbReference>
<feature type="transmembrane region" description="Helical" evidence="7">
    <location>
        <begin position="284"/>
        <end position="305"/>
    </location>
</feature>
<reference evidence="9" key="1">
    <citation type="submission" date="2020-08" db="EMBL/GenBank/DDBJ databases">
        <title>Genome public.</title>
        <authorList>
            <person name="Liu C."/>
            <person name="Sun Q."/>
        </authorList>
    </citation>
    <scope>NUCLEOTIDE SEQUENCE</scope>
    <source>
        <strain evidence="9">NSJ-50</strain>
    </source>
</reference>
<comment type="subcellular location">
    <subcellularLocation>
        <location evidence="1 7">Cell membrane</location>
        <topology evidence="1 7">Multi-pass membrane protein</topology>
    </subcellularLocation>
</comment>
<evidence type="ECO:0000259" key="8">
    <source>
        <dbReference type="PROSITE" id="PS50928"/>
    </source>
</evidence>
<dbReference type="AlphaFoldDB" id="A0A926IT26"/>
<keyword evidence="4 7" id="KW-0812">Transmembrane</keyword>
<dbReference type="Pfam" id="PF00528">
    <property type="entry name" value="BPD_transp_1"/>
    <property type="match status" value="1"/>
</dbReference>
<evidence type="ECO:0000256" key="5">
    <source>
        <dbReference type="ARBA" id="ARBA00022989"/>
    </source>
</evidence>
<feature type="transmembrane region" description="Helical" evidence="7">
    <location>
        <begin position="220"/>
        <end position="240"/>
    </location>
</feature>
<name>A0A926IT26_9FIRM</name>
<evidence type="ECO:0000256" key="6">
    <source>
        <dbReference type="ARBA" id="ARBA00023136"/>
    </source>
</evidence>
<dbReference type="RefSeq" id="WP_262431677.1">
    <property type="nucleotide sequence ID" value="NZ_JACRTE010000004.1"/>
</dbReference>
<comment type="caution">
    <text evidence="9">The sequence shown here is derived from an EMBL/GenBank/DDBJ whole genome shotgun (WGS) entry which is preliminary data.</text>
</comment>
<dbReference type="GO" id="GO:0055085">
    <property type="term" value="P:transmembrane transport"/>
    <property type="evidence" value="ECO:0007669"/>
    <property type="project" value="InterPro"/>
</dbReference>
<dbReference type="PROSITE" id="PS50928">
    <property type="entry name" value="ABC_TM1"/>
    <property type="match status" value="1"/>
</dbReference>
<feature type="transmembrane region" description="Helical" evidence="7">
    <location>
        <begin position="175"/>
        <end position="199"/>
    </location>
</feature>
<keyword evidence="10" id="KW-1185">Reference proteome</keyword>
<evidence type="ECO:0000256" key="3">
    <source>
        <dbReference type="ARBA" id="ARBA00022475"/>
    </source>
</evidence>
<accession>A0A926IT26</accession>
<dbReference type="EMBL" id="JACRTE010000004">
    <property type="protein sequence ID" value="MBC8596130.1"/>
    <property type="molecule type" value="Genomic_DNA"/>
</dbReference>
<dbReference type="Gene3D" id="1.10.3720.10">
    <property type="entry name" value="MetI-like"/>
    <property type="match status" value="1"/>
</dbReference>
<gene>
    <name evidence="9" type="ORF">H8706_04510</name>
</gene>
<comment type="similarity">
    <text evidence="7">Belongs to the binding-protein-dependent transport system permease family.</text>
</comment>
<evidence type="ECO:0000256" key="2">
    <source>
        <dbReference type="ARBA" id="ARBA00022448"/>
    </source>
</evidence>
<dbReference type="PANTHER" id="PTHR30193:SF37">
    <property type="entry name" value="INNER MEMBRANE ABC TRANSPORTER PERMEASE PROTEIN YCJO"/>
    <property type="match status" value="1"/>
</dbReference>
<dbReference type="PANTHER" id="PTHR30193">
    <property type="entry name" value="ABC TRANSPORTER PERMEASE PROTEIN"/>
    <property type="match status" value="1"/>
</dbReference>
<keyword evidence="2 7" id="KW-0813">Transport</keyword>
<organism evidence="9 10">
    <name type="scientific">Qingrenia yutianensis</name>
    <dbReference type="NCBI Taxonomy" id="2763676"/>
    <lineage>
        <taxon>Bacteria</taxon>
        <taxon>Bacillati</taxon>
        <taxon>Bacillota</taxon>
        <taxon>Clostridia</taxon>
        <taxon>Eubacteriales</taxon>
        <taxon>Oscillospiraceae</taxon>
        <taxon>Qingrenia</taxon>
    </lineage>
</organism>
<evidence type="ECO:0000313" key="10">
    <source>
        <dbReference type="Proteomes" id="UP000647416"/>
    </source>
</evidence>
<dbReference type="InterPro" id="IPR035906">
    <property type="entry name" value="MetI-like_sf"/>
</dbReference>
<evidence type="ECO:0000256" key="7">
    <source>
        <dbReference type="RuleBase" id="RU363032"/>
    </source>
</evidence>
<evidence type="ECO:0000256" key="1">
    <source>
        <dbReference type="ARBA" id="ARBA00004651"/>
    </source>
</evidence>
<dbReference type="SUPFAM" id="SSF161098">
    <property type="entry name" value="MetI-like"/>
    <property type="match status" value="1"/>
</dbReference>
<dbReference type="CDD" id="cd06261">
    <property type="entry name" value="TM_PBP2"/>
    <property type="match status" value="1"/>
</dbReference>
<proteinExistence type="inferred from homology"/>
<dbReference type="GO" id="GO:0005886">
    <property type="term" value="C:plasma membrane"/>
    <property type="evidence" value="ECO:0007669"/>
    <property type="project" value="UniProtKB-SubCell"/>
</dbReference>